<dbReference type="InterPro" id="IPR015424">
    <property type="entry name" value="PyrdxlP-dep_Trfase"/>
</dbReference>
<sequence length="495" mass="52351">MRVCVCLCLAATAAGFAPRPCFSRTKVSGSCSYGGDGGPLQSAIADSGAALRRVENDDSTDSLPIAKDVVAEAAVRLQPTFAEIDRHTQSMLRRVLDTFRCHQVGSSMFAGVDGYGHGDIGRDTLDAVYAELLGAEAALVRVQCFSGTHAIACALFGALRPGDTLLACSGAPYDTLDEVIGTRAPLTDAFDATGEDPLPPGLIGNLAEFGISYSQVPLTEHCAFDLDAIDAAIAADPAVKVLHVQRSCGYQWRKSLPIAEIERFCTHIRTRWLTRPDLVIFVDNCYGEFVEDREPPMVGADLIAGSLIKNPGGTIARSGGYIAGKKALVRAAANRLAAPGVAGGATLGQNRNLYQGLFMASGVVGESLKGANLVAEVLGNGYQLPTNPAPGAARTDIIQAVQLGTRERTVAFCKVVQKLSPVNAYYRPEPGKTPGYGDEVIFADGTFTDGSTLELSADGPLREPYAVYAQGCTHWTHWAIILEEALVQMGLARAE</sequence>
<dbReference type="OrthoDB" id="5348404at2759"/>
<dbReference type="InterPro" id="IPR015421">
    <property type="entry name" value="PyrdxlP-dep_Trfase_major"/>
</dbReference>
<evidence type="ECO:0000256" key="1">
    <source>
        <dbReference type="SAM" id="SignalP"/>
    </source>
</evidence>
<keyword evidence="3" id="KW-1185">Reference proteome</keyword>
<organism evidence="2 3">
    <name type="scientific">Tribonema minus</name>
    <dbReference type="NCBI Taxonomy" id="303371"/>
    <lineage>
        <taxon>Eukaryota</taxon>
        <taxon>Sar</taxon>
        <taxon>Stramenopiles</taxon>
        <taxon>Ochrophyta</taxon>
        <taxon>PX clade</taxon>
        <taxon>Xanthophyceae</taxon>
        <taxon>Tribonematales</taxon>
        <taxon>Tribonemataceae</taxon>
        <taxon>Tribonema</taxon>
    </lineage>
</organism>
<name>A0A835ZAS5_9STRA</name>
<protein>
    <submittedName>
        <fullName evidence="2">Aluminum resistance protein</fullName>
    </submittedName>
</protein>
<gene>
    <name evidence="2" type="ORF">JKP88DRAFT_261847</name>
</gene>
<dbReference type="AlphaFoldDB" id="A0A835ZAS5"/>
<dbReference type="SUPFAM" id="SSF53383">
    <property type="entry name" value="PLP-dependent transferases"/>
    <property type="match status" value="1"/>
</dbReference>
<dbReference type="Proteomes" id="UP000664859">
    <property type="component" value="Unassembled WGS sequence"/>
</dbReference>
<dbReference type="Pfam" id="PF06838">
    <property type="entry name" value="Met_gamma_lyase"/>
    <property type="match status" value="1"/>
</dbReference>
<feature type="chain" id="PRO_5032946251" evidence="1">
    <location>
        <begin position="24"/>
        <end position="495"/>
    </location>
</feature>
<comment type="caution">
    <text evidence="2">The sequence shown here is derived from an EMBL/GenBank/DDBJ whole genome shotgun (WGS) entry which is preliminary data.</text>
</comment>
<dbReference type="PANTHER" id="PTHR46658:SF1">
    <property type="entry name" value="CYS OR MET METABOLISM PYRIDOXAL-PHOSPHATE-DEPENDENT ENZYME"/>
    <property type="match status" value="1"/>
</dbReference>
<dbReference type="Gene3D" id="3.90.1150.60">
    <property type="entry name" value="Methioning gamme-lyase, C-terminal domain"/>
    <property type="match status" value="1"/>
</dbReference>
<keyword evidence="1" id="KW-0732">Signal</keyword>
<reference evidence="2" key="1">
    <citation type="submission" date="2021-02" db="EMBL/GenBank/DDBJ databases">
        <title>First Annotated Genome of the Yellow-green Alga Tribonema minus.</title>
        <authorList>
            <person name="Mahan K.M."/>
        </authorList>
    </citation>
    <scope>NUCLEOTIDE SEQUENCE</scope>
    <source>
        <strain evidence="2">UTEX B ZZ1240</strain>
    </source>
</reference>
<evidence type="ECO:0000313" key="3">
    <source>
        <dbReference type="Proteomes" id="UP000664859"/>
    </source>
</evidence>
<dbReference type="EMBL" id="JAFCMP010000024">
    <property type="protein sequence ID" value="KAG5190952.1"/>
    <property type="molecule type" value="Genomic_DNA"/>
</dbReference>
<evidence type="ECO:0000313" key="2">
    <source>
        <dbReference type="EMBL" id="KAG5190952.1"/>
    </source>
</evidence>
<dbReference type="InterPro" id="IPR009651">
    <property type="entry name" value="Met_g_lyase_put"/>
</dbReference>
<proteinExistence type="predicted"/>
<dbReference type="PANTHER" id="PTHR46658">
    <property type="entry name" value="CYS OR MET METABOLISM PYRIDOXAL-PHOSPHATE-DEPENDENT ENZYME"/>
    <property type="match status" value="1"/>
</dbReference>
<accession>A0A835ZAS5</accession>
<dbReference type="Gene3D" id="3.40.640.10">
    <property type="entry name" value="Type I PLP-dependent aspartate aminotransferase-like (Major domain)"/>
    <property type="match status" value="1"/>
</dbReference>
<feature type="signal peptide" evidence="1">
    <location>
        <begin position="1"/>
        <end position="23"/>
    </location>
</feature>